<keyword evidence="1" id="KW-0472">Membrane</keyword>
<name>C8W0X1_DESAS</name>
<dbReference type="RefSeq" id="WP_015758062.1">
    <property type="nucleotide sequence ID" value="NC_013216.1"/>
</dbReference>
<dbReference type="KEGG" id="dae:Dtox_2574"/>
<dbReference type="HOGENOM" id="CLU_049430_0_0_9"/>
<evidence type="ECO:0000313" key="3">
    <source>
        <dbReference type="EMBL" id="ACV63367.1"/>
    </source>
</evidence>
<dbReference type="Proteomes" id="UP000002217">
    <property type="component" value="Chromosome"/>
</dbReference>
<dbReference type="STRING" id="485916.Dtox_2574"/>
<protein>
    <recommendedName>
        <fullName evidence="2">DUF3298 domain-containing protein</fullName>
    </recommendedName>
</protein>
<dbReference type="EMBL" id="CP001720">
    <property type="protein sequence ID" value="ACV63367.1"/>
    <property type="molecule type" value="Genomic_DNA"/>
</dbReference>
<dbReference type="InterPro" id="IPR037126">
    <property type="entry name" value="PdaC/RsiV-like_sf"/>
</dbReference>
<gene>
    <name evidence="3" type="ordered locus">Dtox_2574</name>
</gene>
<feature type="transmembrane region" description="Helical" evidence="1">
    <location>
        <begin position="39"/>
        <end position="64"/>
    </location>
</feature>
<proteinExistence type="predicted"/>
<sequence length="285" mass="32437">MSIRQLEELKTEYENVKAREQLKERVYRIMKRRSIMKKIVNVAATAAVIFSIFVGALNGVPAFAQDIANISGMESMVKILTFGRYQVNDGHFSANIVTPKIEGLLDKELQDKINRDFKESANLVISAFEKDYKEIKEQAPEAHMGVEYNYQVLTDNDDTLAIDVYLLNIVGSSSTTHKFYTINKKTGELITLPSLFKENADYVNVLSEYILSEMKRQNAAGENMFWVEKGDYVEPFLKIKPDQNFYLNNEGDLVICFDKYEVAPGASGSPQFVIPKNIIKNIKME</sequence>
<dbReference type="AlphaFoldDB" id="C8W0X1"/>
<accession>C8W0X1</accession>
<dbReference type="Gene3D" id="3.90.640.20">
    <property type="entry name" value="Heat-shock cognate protein, ATPase"/>
    <property type="match status" value="1"/>
</dbReference>
<dbReference type="eggNOG" id="COG5513">
    <property type="taxonomic scope" value="Bacteria"/>
</dbReference>
<dbReference type="OrthoDB" id="4990at2"/>
<feature type="domain" description="DUF3298" evidence="2">
    <location>
        <begin position="195"/>
        <end position="276"/>
    </location>
</feature>
<dbReference type="Gene3D" id="3.30.565.40">
    <property type="entry name" value="Fervidobacterium nodosum Rt17-B1 like"/>
    <property type="match status" value="1"/>
</dbReference>
<dbReference type="InterPro" id="IPR021729">
    <property type="entry name" value="DUF3298"/>
</dbReference>
<keyword evidence="1" id="KW-0812">Transmembrane</keyword>
<evidence type="ECO:0000256" key="1">
    <source>
        <dbReference type="SAM" id="Phobius"/>
    </source>
</evidence>
<organism evidence="3 4">
    <name type="scientific">Desulfofarcimen acetoxidans (strain ATCC 49208 / DSM 771 / KCTC 5769 / VKM B-1644 / 5575)</name>
    <name type="common">Desulfotomaculum acetoxidans</name>
    <dbReference type="NCBI Taxonomy" id="485916"/>
    <lineage>
        <taxon>Bacteria</taxon>
        <taxon>Bacillati</taxon>
        <taxon>Bacillota</taxon>
        <taxon>Clostridia</taxon>
        <taxon>Eubacteriales</taxon>
        <taxon>Peptococcaceae</taxon>
        <taxon>Desulfofarcimen</taxon>
    </lineage>
</organism>
<evidence type="ECO:0000313" key="4">
    <source>
        <dbReference type="Proteomes" id="UP000002217"/>
    </source>
</evidence>
<reference evidence="3 4" key="1">
    <citation type="journal article" date="2009" name="Stand. Genomic Sci.">
        <title>Complete genome sequence of Desulfotomaculum acetoxidans type strain (5575).</title>
        <authorList>
            <person name="Spring S."/>
            <person name="Lapidus A."/>
            <person name="Schroder M."/>
            <person name="Gleim D."/>
            <person name="Sims D."/>
            <person name="Meincke L."/>
            <person name="Glavina Del Rio T."/>
            <person name="Tice H."/>
            <person name="Copeland A."/>
            <person name="Cheng J.F."/>
            <person name="Lucas S."/>
            <person name="Chen F."/>
            <person name="Nolan M."/>
            <person name="Bruce D."/>
            <person name="Goodwin L."/>
            <person name="Pitluck S."/>
            <person name="Ivanova N."/>
            <person name="Mavromatis K."/>
            <person name="Mikhailova N."/>
            <person name="Pati A."/>
            <person name="Chen A."/>
            <person name="Palaniappan K."/>
            <person name="Land M."/>
            <person name="Hauser L."/>
            <person name="Chang Y.J."/>
            <person name="Jeffries C.D."/>
            <person name="Chain P."/>
            <person name="Saunders E."/>
            <person name="Brettin T."/>
            <person name="Detter J.C."/>
            <person name="Goker M."/>
            <person name="Bristow J."/>
            <person name="Eisen J.A."/>
            <person name="Markowitz V."/>
            <person name="Hugenholtz P."/>
            <person name="Kyrpides N.C."/>
            <person name="Klenk H.P."/>
            <person name="Han C."/>
        </authorList>
    </citation>
    <scope>NUCLEOTIDE SEQUENCE [LARGE SCALE GENOMIC DNA]</scope>
    <source>
        <strain evidence="4">ATCC 49208 / DSM 771 / VKM B-1644</strain>
    </source>
</reference>
<keyword evidence="4" id="KW-1185">Reference proteome</keyword>
<dbReference type="Pfam" id="PF11738">
    <property type="entry name" value="DUF3298"/>
    <property type="match status" value="1"/>
</dbReference>
<evidence type="ECO:0000259" key="2">
    <source>
        <dbReference type="Pfam" id="PF11738"/>
    </source>
</evidence>
<keyword evidence="1" id="KW-1133">Transmembrane helix</keyword>